<comment type="caution">
    <text evidence="3">The sequence shown here is derived from an EMBL/GenBank/DDBJ whole genome shotgun (WGS) entry which is preliminary data.</text>
</comment>
<sequence>MIFLKKNIAFGLVFMAGLSQVSGQQMNFLKMQEIGFEDVLKRAKSENKMVFMDVYAVWCGPCKIMDKTTFSDSLVAKKFNAEFIAYRVNAEDVPGRALVQKYMVNAFPTYLFFSPDGELVNRLEGVFPPKLLMDEADYTKGLLKK</sequence>
<evidence type="ECO:0000313" key="3">
    <source>
        <dbReference type="EMBL" id="MCP9763108.1"/>
    </source>
</evidence>
<dbReference type="PANTHER" id="PTHR32234:SF0">
    <property type="entry name" value="THIOL:DISULFIDE INTERCHANGE PROTEIN DSBD"/>
    <property type="match status" value="1"/>
</dbReference>
<name>A0AAE3H1D0_9BACT</name>
<dbReference type="InterPro" id="IPR036249">
    <property type="entry name" value="Thioredoxin-like_sf"/>
</dbReference>
<dbReference type="InterPro" id="IPR004879">
    <property type="entry name" value="Ssp411-like_TRX"/>
</dbReference>
<dbReference type="AlphaFoldDB" id="A0AAE3H1D0"/>
<dbReference type="Pfam" id="PF03190">
    <property type="entry name" value="Thioredox_DsbH"/>
    <property type="match status" value="1"/>
</dbReference>
<keyword evidence="1" id="KW-0676">Redox-active center</keyword>
<reference evidence="3 4" key="1">
    <citation type="submission" date="2018-11" db="EMBL/GenBank/DDBJ databases">
        <title>Novel bacteria species description.</title>
        <authorList>
            <person name="Han J.-H."/>
        </authorList>
    </citation>
    <scope>NUCLEOTIDE SEQUENCE [LARGE SCALE GENOMIC DNA]</scope>
    <source>
        <strain evidence="3 4">KCTC23259</strain>
    </source>
</reference>
<dbReference type="EMBL" id="RJUF01000020">
    <property type="protein sequence ID" value="MCP9763108.1"/>
    <property type="molecule type" value="Genomic_DNA"/>
</dbReference>
<gene>
    <name evidence="3" type="ORF">EGI31_09080</name>
</gene>
<dbReference type="PANTHER" id="PTHR32234">
    <property type="entry name" value="THIOL:DISULFIDE INTERCHANGE PROTEIN DSBD"/>
    <property type="match status" value="1"/>
</dbReference>
<keyword evidence="4" id="KW-1185">Reference proteome</keyword>
<evidence type="ECO:0000259" key="2">
    <source>
        <dbReference type="PROSITE" id="PS51352"/>
    </source>
</evidence>
<dbReference type="Proteomes" id="UP001204144">
    <property type="component" value="Unassembled WGS sequence"/>
</dbReference>
<dbReference type="SUPFAM" id="SSF52833">
    <property type="entry name" value="Thioredoxin-like"/>
    <property type="match status" value="1"/>
</dbReference>
<dbReference type="PROSITE" id="PS51352">
    <property type="entry name" value="THIOREDOXIN_2"/>
    <property type="match status" value="1"/>
</dbReference>
<protein>
    <submittedName>
        <fullName evidence="3">DUF255 domain-containing protein</fullName>
    </submittedName>
</protein>
<feature type="domain" description="Thioredoxin" evidence="2">
    <location>
        <begin position="20"/>
        <end position="145"/>
    </location>
</feature>
<organism evidence="3 4">
    <name type="scientific">Lacihabitans soyangensis</name>
    <dbReference type="NCBI Taxonomy" id="869394"/>
    <lineage>
        <taxon>Bacteria</taxon>
        <taxon>Pseudomonadati</taxon>
        <taxon>Bacteroidota</taxon>
        <taxon>Cytophagia</taxon>
        <taxon>Cytophagales</taxon>
        <taxon>Leadbetterellaceae</taxon>
        <taxon>Lacihabitans</taxon>
    </lineage>
</organism>
<dbReference type="Gene3D" id="3.40.30.10">
    <property type="entry name" value="Glutaredoxin"/>
    <property type="match status" value="1"/>
</dbReference>
<dbReference type="InterPro" id="IPR017937">
    <property type="entry name" value="Thioredoxin_CS"/>
</dbReference>
<proteinExistence type="predicted"/>
<dbReference type="PROSITE" id="PS00194">
    <property type="entry name" value="THIOREDOXIN_1"/>
    <property type="match status" value="1"/>
</dbReference>
<evidence type="ECO:0000256" key="1">
    <source>
        <dbReference type="ARBA" id="ARBA00023284"/>
    </source>
</evidence>
<dbReference type="InterPro" id="IPR013766">
    <property type="entry name" value="Thioredoxin_domain"/>
</dbReference>
<dbReference type="RefSeq" id="WP_255036894.1">
    <property type="nucleotide sequence ID" value="NZ_RJUF01000020.1"/>
</dbReference>
<evidence type="ECO:0000313" key="4">
    <source>
        <dbReference type="Proteomes" id="UP001204144"/>
    </source>
</evidence>
<accession>A0AAE3H1D0</accession>
<dbReference type="GO" id="GO:0045454">
    <property type="term" value="P:cell redox homeostasis"/>
    <property type="evidence" value="ECO:0007669"/>
    <property type="project" value="TreeGrafter"/>
</dbReference>
<dbReference type="GO" id="GO:0015035">
    <property type="term" value="F:protein-disulfide reductase activity"/>
    <property type="evidence" value="ECO:0007669"/>
    <property type="project" value="TreeGrafter"/>
</dbReference>